<evidence type="ECO:0000256" key="4">
    <source>
        <dbReference type="ARBA" id="ARBA00023125"/>
    </source>
</evidence>
<dbReference type="GO" id="GO:0005524">
    <property type="term" value="F:ATP binding"/>
    <property type="evidence" value="ECO:0007669"/>
    <property type="project" value="UniProtKB-KW"/>
</dbReference>
<dbReference type="RefSeq" id="WP_024738659.1">
    <property type="nucleotide sequence ID" value="NZ_JAINVB010000002.1"/>
</dbReference>
<name>A0AAW5FAF7_CLOSY</name>
<dbReference type="InterPro" id="IPR025662">
    <property type="entry name" value="Sigma_54_int_dom_ATP-bd_1"/>
</dbReference>
<dbReference type="SUPFAM" id="SSF52540">
    <property type="entry name" value="P-loop containing nucleoside triphosphate hydrolases"/>
    <property type="match status" value="1"/>
</dbReference>
<reference evidence="7" key="1">
    <citation type="journal article" date="2022" name="Cell Host Microbe">
        <title>Colonization of the live biotherapeutic product VE303 and modulation of the microbiota and metabolites in healthy volunteers.</title>
        <authorList>
            <person name="Dsouza M."/>
            <person name="Menon R."/>
            <person name="Crossette E."/>
            <person name="Bhattarai S.K."/>
            <person name="Schneider J."/>
            <person name="Kim Y.G."/>
            <person name="Reddy S."/>
            <person name="Caballero S."/>
            <person name="Felix C."/>
            <person name="Cornacchione L."/>
            <person name="Hendrickson J."/>
            <person name="Watson A.R."/>
            <person name="Minot S.S."/>
            <person name="Greenfield N."/>
            <person name="Schopf L."/>
            <person name="Szabady R."/>
            <person name="Patarroyo J."/>
            <person name="Smith W."/>
            <person name="Harrison P."/>
            <person name="Kuijper E.J."/>
            <person name="Kelly C.P."/>
            <person name="Olle B."/>
            <person name="Bobilev D."/>
            <person name="Silber J.L."/>
            <person name="Bucci V."/>
            <person name="Roberts B."/>
            <person name="Faith J."/>
            <person name="Norman J.M."/>
        </authorList>
    </citation>
    <scope>NUCLEOTIDE SEQUENCE</scope>
    <source>
        <strain evidence="7">VE303-04</strain>
    </source>
</reference>
<dbReference type="PROSITE" id="PS00688">
    <property type="entry name" value="SIGMA54_INTERACT_3"/>
    <property type="match status" value="1"/>
</dbReference>
<dbReference type="EMBL" id="JAINVB010000002">
    <property type="protein sequence ID" value="MCK0088785.1"/>
    <property type="molecule type" value="Genomic_DNA"/>
</dbReference>
<keyword evidence="1" id="KW-0547">Nucleotide-binding</keyword>
<comment type="caution">
    <text evidence="7">The sequence shown here is derived from an EMBL/GenBank/DDBJ whole genome shotgun (WGS) entry which is preliminary data.</text>
</comment>
<dbReference type="Gene3D" id="3.40.50.300">
    <property type="entry name" value="P-loop containing nucleotide triphosphate hydrolases"/>
    <property type="match status" value="1"/>
</dbReference>
<proteinExistence type="predicted"/>
<dbReference type="PANTHER" id="PTHR32071">
    <property type="entry name" value="TRANSCRIPTIONAL REGULATORY PROTEIN"/>
    <property type="match status" value="1"/>
</dbReference>
<evidence type="ECO:0000259" key="6">
    <source>
        <dbReference type="PROSITE" id="PS50045"/>
    </source>
</evidence>
<dbReference type="PROSITE" id="PS00676">
    <property type="entry name" value="SIGMA54_INTERACT_2"/>
    <property type="match status" value="1"/>
</dbReference>
<gene>
    <name evidence="7" type="ORF">K5I21_23570</name>
</gene>
<evidence type="ECO:0000256" key="5">
    <source>
        <dbReference type="ARBA" id="ARBA00023163"/>
    </source>
</evidence>
<organism evidence="7 8">
    <name type="scientific">Clostridium symbiosum</name>
    <name type="common">Bacteroides symbiosus</name>
    <dbReference type="NCBI Taxonomy" id="1512"/>
    <lineage>
        <taxon>Bacteria</taxon>
        <taxon>Bacillati</taxon>
        <taxon>Bacillota</taxon>
        <taxon>Clostridia</taxon>
        <taxon>Lachnospirales</taxon>
        <taxon>Lachnospiraceae</taxon>
        <taxon>Otoolea</taxon>
    </lineage>
</organism>
<keyword evidence="3" id="KW-0805">Transcription regulation</keyword>
<feature type="domain" description="Sigma-54 factor interaction" evidence="6">
    <location>
        <begin position="263"/>
        <end position="493"/>
    </location>
</feature>
<dbReference type="CDD" id="cd00009">
    <property type="entry name" value="AAA"/>
    <property type="match status" value="1"/>
</dbReference>
<dbReference type="Pfam" id="PF25601">
    <property type="entry name" value="AAA_lid_14"/>
    <property type="match status" value="1"/>
</dbReference>
<keyword evidence="2" id="KW-0067">ATP-binding</keyword>
<dbReference type="GO" id="GO:0006355">
    <property type="term" value="P:regulation of DNA-templated transcription"/>
    <property type="evidence" value="ECO:0007669"/>
    <property type="project" value="InterPro"/>
</dbReference>
<keyword evidence="5" id="KW-0804">Transcription</keyword>
<dbReference type="GO" id="GO:0003677">
    <property type="term" value="F:DNA binding"/>
    <property type="evidence" value="ECO:0007669"/>
    <property type="project" value="UniProtKB-KW"/>
</dbReference>
<evidence type="ECO:0000256" key="1">
    <source>
        <dbReference type="ARBA" id="ARBA00022741"/>
    </source>
</evidence>
<dbReference type="PANTHER" id="PTHR32071:SF57">
    <property type="entry name" value="C4-DICARBOXYLATE TRANSPORT TRANSCRIPTIONAL REGULATORY PROTEIN DCTD"/>
    <property type="match status" value="1"/>
</dbReference>
<dbReference type="Proteomes" id="UP001203136">
    <property type="component" value="Unassembled WGS sequence"/>
</dbReference>
<evidence type="ECO:0000256" key="2">
    <source>
        <dbReference type="ARBA" id="ARBA00022840"/>
    </source>
</evidence>
<dbReference type="PROSITE" id="PS00675">
    <property type="entry name" value="SIGMA54_INTERACT_1"/>
    <property type="match status" value="1"/>
</dbReference>
<dbReference type="InterPro" id="IPR002078">
    <property type="entry name" value="Sigma_54_int"/>
</dbReference>
<dbReference type="AlphaFoldDB" id="A0AAW5FAF7"/>
<dbReference type="Gene3D" id="1.10.8.60">
    <property type="match status" value="1"/>
</dbReference>
<evidence type="ECO:0000256" key="3">
    <source>
        <dbReference type="ARBA" id="ARBA00023015"/>
    </source>
</evidence>
<dbReference type="InterPro" id="IPR027417">
    <property type="entry name" value="P-loop_NTPase"/>
</dbReference>
<evidence type="ECO:0000313" key="8">
    <source>
        <dbReference type="Proteomes" id="UP001203136"/>
    </source>
</evidence>
<dbReference type="Pfam" id="PF00158">
    <property type="entry name" value="Sigma54_activat"/>
    <property type="match status" value="1"/>
</dbReference>
<sequence>MANLEEIRASAERLVTAVSDALRLEIAIFDDSSNLFFCTPTYLKKKGRVVHAPFIREVIENGSVLVNKPGEMPSCIGCRFKEHCPSTIEVLCCIHAGTEIAGVASFTSFTKEGQRRIIDSTAVYLNAITELANLIGDLLANKTGKSGFANLDATLAASMELCPQPVLLTDPHGVILQYNQMASNFLKFCNSTSSSLWQLFPEAVVRKIMDGTNLFEKNVTIGNMATKITTRAVMNGEQISAFFIRLSGELSEPEAESGFFGRIVGQSSQIETIHRLIKKVADSPTPVLITGETGTGKELVARAIHEQSCRSKYPFVAVNCSGIPDTLFESELFGYEEGSFTGAKKGGKIGKIEMAQGGTLFLDEIGELPLFAQPKLLRVLQEYELERVGSNKKVHLDIRIIAATNRSLSEMVAERTFRGDLFYRINVINLKLPPLRSRREDIMPIAASYLEHLRSRIRTPLKKFAPETEELLVSYDWPGNVRELQNMLEYAANLCETDTLTPADLPEILTLKARPCEKTEPGPAAVRNSGEQVLAGLLEKYGYTLEGKKQIAAELGISLRTLYRKLNRLSIQQPDITLPR</sequence>
<dbReference type="Gene3D" id="1.10.10.60">
    <property type="entry name" value="Homeodomain-like"/>
    <property type="match status" value="1"/>
</dbReference>
<accession>A0AAW5FAF7</accession>
<dbReference type="InterPro" id="IPR025944">
    <property type="entry name" value="Sigma_54_int_dom_CS"/>
</dbReference>
<dbReference type="SMART" id="SM00382">
    <property type="entry name" value="AAA"/>
    <property type="match status" value="1"/>
</dbReference>
<dbReference type="FunFam" id="3.40.50.300:FF:000006">
    <property type="entry name" value="DNA-binding transcriptional regulator NtrC"/>
    <property type="match status" value="1"/>
</dbReference>
<dbReference type="InterPro" id="IPR058031">
    <property type="entry name" value="AAA_lid_NorR"/>
</dbReference>
<dbReference type="InterPro" id="IPR009057">
    <property type="entry name" value="Homeodomain-like_sf"/>
</dbReference>
<dbReference type="InterPro" id="IPR025943">
    <property type="entry name" value="Sigma_54_int_dom_ATP-bd_2"/>
</dbReference>
<dbReference type="PROSITE" id="PS50045">
    <property type="entry name" value="SIGMA54_INTERACT_4"/>
    <property type="match status" value="1"/>
</dbReference>
<evidence type="ECO:0000313" key="7">
    <source>
        <dbReference type="EMBL" id="MCK0088785.1"/>
    </source>
</evidence>
<dbReference type="SUPFAM" id="SSF46689">
    <property type="entry name" value="Homeodomain-like"/>
    <property type="match status" value="1"/>
</dbReference>
<protein>
    <submittedName>
        <fullName evidence="7">Sigma 54-interacting transcriptional regulator</fullName>
    </submittedName>
</protein>
<keyword evidence="4" id="KW-0238">DNA-binding</keyword>
<dbReference type="InterPro" id="IPR003593">
    <property type="entry name" value="AAA+_ATPase"/>
</dbReference>